<evidence type="ECO:0000313" key="8">
    <source>
        <dbReference type="Proteomes" id="UP001589611"/>
    </source>
</evidence>
<dbReference type="Proteomes" id="UP001589611">
    <property type="component" value="Unassembled WGS sequence"/>
</dbReference>
<dbReference type="RefSeq" id="WP_344714778.1">
    <property type="nucleotide sequence ID" value="NZ_BAAAWH010000001.1"/>
</dbReference>
<dbReference type="InterPro" id="IPR017871">
    <property type="entry name" value="ABC_transporter-like_CS"/>
</dbReference>
<dbReference type="CDD" id="cd03230">
    <property type="entry name" value="ABC_DR_subfamily_A"/>
    <property type="match status" value="1"/>
</dbReference>
<dbReference type="InterPro" id="IPR027417">
    <property type="entry name" value="P-loop_NTPase"/>
</dbReference>
<comment type="caution">
    <text evidence="7">The sequence shown here is derived from an EMBL/GenBank/DDBJ whole genome shotgun (WGS) entry which is preliminary data.</text>
</comment>
<keyword evidence="8" id="KW-1185">Reference proteome</keyword>
<evidence type="ECO:0000256" key="1">
    <source>
        <dbReference type="ARBA" id="ARBA00004202"/>
    </source>
</evidence>
<organism evidence="7 8">
    <name type="scientific">Microbacterium terregens</name>
    <dbReference type="NCBI Taxonomy" id="69363"/>
    <lineage>
        <taxon>Bacteria</taxon>
        <taxon>Bacillati</taxon>
        <taxon>Actinomycetota</taxon>
        <taxon>Actinomycetes</taxon>
        <taxon>Micrococcales</taxon>
        <taxon>Microbacteriaceae</taxon>
        <taxon>Microbacterium</taxon>
    </lineage>
</organism>
<dbReference type="PANTHER" id="PTHR42711:SF16">
    <property type="entry name" value="ABC TRANSPORTER ATP-BINDING PROTEIN"/>
    <property type="match status" value="1"/>
</dbReference>
<dbReference type="GO" id="GO:0005524">
    <property type="term" value="F:ATP binding"/>
    <property type="evidence" value="ECO:0007669"/>
    <property type="project" value="UniProtKB-KW"/>
</dbReference>
<name>A0ABV5T538_9MICO</name>
<proteinExistence type="predicted"/>
<reference evidence="7 8" key="1">
    <citation type="submission" date="2024-09" db="EMBL/GenBank/DDBJ databases">
        <authorList>
            <person name="Sun Q."/>
            <person name="Mori K."/>
        </authorList>
    </citation>
    <scope>NUCLEOTIDE SEQUENCE [LARGE SCALE GENOMIC DNA]</scope>
    <source>
        <strain evidence="7 8">JCM 1342</strain>
    </source>
</reference>
<dbReference type="PANTHER" id="PTHR42711">
    <property type="entry name" value="ABC TRANSPORTER ATP-BINDING PROTEIN"/>
    <property type="match status" value="1"/>
</dbReference>
<dbReference type="PROSITE" id="PS00211">
    <property type="entry name" value="ABC_TRANSPORTER_1"/>
    <property type="match status" value="1"/>
</dbReference>
<comment type="subcellular location">
    <subcellularLocation>
        <location evidence="1">Cell membrane</location>
        <topology evidence="1">Peripheral membrane protein</topology>
    </subcellularLocation>
</comment>
<dbReference type="Gene3D" id="3.40.50.300">
    <property type="entry name" value="P-loop containing nucleotide triphosphate hydrolases"/>
    <property type="match status" value="1"/>
</dbReference>
<dbReference type="InterPro" id="IPR003439">
    <property type="entry name" value="ABC_transporter-like_ATP-bd"/>
</dbReference>
<dbReference type="EMBL" id="JBHMBE010000004">
    <property type="protein sequence ID" value="MFB9647046.1"/>
    <property type="molecule type" value="Genomic_DNA"/>
</dbReference>
<dbReference type="InterPro" id="IPR050763">
    <property type="entry name" value="ABC_transporter_ATP-binding"/>
</dbReference>
<dbReference type="SUPFAM" id="SSF52540">
    <property type="entry name" value="P-loop containing nucleoside triphosphate hydrolases"/>
    <property type="match status" value="1"/>
</dbReference>
<keyword evidence="4 7" id="KW-0067">ATP-binding</keyword>
<evidence type="ECO:0000256" key="5">
    <source>
        <dbReference type="ARBA" id="ARBA00023251"/>
    </source>
</evidence>
<evidence type="ECO:0000256" key="4">
    <source>
        <dbReference type="ARBA" id="ARBA00022840"/>
    </source>
</evidence>
<dbReference type="InterPro" id="IPR003593">
    <property type="entry name" value="AAA+_ATPase"/>
</dbReference>
<dbReference type="SMART" id="SM00382">
    <property type="entry name" value="AAA"/>
    <property type="match status" value="1"/>
</dbReference>
<keyword evidence="2" id="KW-0813">Transport</keyword>
<gene>
    <name evidence="7" type="ORF">ACFFPJ_14710</name>
</gene>
<dbReference type="PROSITE" id="PS50893">
    <property type="entry name" value="ABC_TRANSPORTER_2"/>
    <property type="match status" value="1"/>
</dbReference>
<evidence type="ECO:0000313" key="7">
    <source>
        <dbReference type="EMBL" id="MFB9647046.1"/>
    </source>
</evidence>
<dbReference type="Pfam" id="PF00005">
    <property type="entry name" value="ABC_tran"/>
    <property type="match status" value="1"/>
</dbReference>
<feature type="domain" description="ABC transporter" evidence="6">
    <location>
        <begin position="4"/>
        <end position="229"/>
    </location>
</feature>
<evidence type="ECO:0000256" key="3">
    <source>
        <dbReference type="ARBA" id="ARBA00022741"/>
    </source>
</evidence>
<evidence type="ECO:0000259" key="6">
    <source>
        <dbReference type="PROSITE" id="PS50893"/>
    </source>
</evidence>
<evidence type="ECO:0000256" key="2">
    <source>
        <dbReference type="ARBA" id="ARBA00022448"/>
    </source>
</evidence>
<sequence length="304" mass="33430">MAIIEVNDLVKRYGDRAVVDGVRFDVEEGEIFGILGPNGAGKSTLVESIAGLRIPDGGTIRVAGLDPHRDRGELPQVLGVQLQRSELPGKLTVGEALDLYRSFYREPLDWRELIGPLGLSDRVRVQYRHLSGGQKQRLSIALALIGDPKVVILDELTTGLDPQARHDVWDLIENVRARGVTVMLVSHFMEEVERLCDRLAVIDGGRLVALDTPAGLIRQTQDRQRLRFRPSAPIDPALLKAVPEVVSVESAGGILVVTGTGELLLAVTRELDRHHVTATDLRLEQTTLEDAFVSLTGRSIEERN</sequence>
<protein>
    <submittedName>
        <fullName evidence="7">ABC transporter ATP-binding protein</fullName>
    </submittedName>
</protein>
<accession>A0ABV5T538</accession>
<keyword evidence="3" id="KW-0547">Nucleotide-binding</keyword>
<keyword evidence="5" id="KW-0046">Antibiotic resistance</keyword>